<feature type="compositionally biased region" description="Polar residues" evidence="1">
    <location>
        <begin position="430"/>
        <end position="441"/>
    </location>
</feature>
<evidence type="ECO:0000313" key="5">
    <source>
        <dbReference type="EMBL" id="CAF1093823.1"/>
    </source>
</evidence>
<feature type="transmembrane region" description="Helical" evidence="2">
    <location>
        <begin position="325"/>
        <end position="353"/>
    </location>
</feature>
<reference evidence="6" key="1">
    <citation type="submission" date="2021-02" db="EMBL/GenBank/DDBJ databases">
        <authorList>
            <person name="Nowell W R."/>
        </authorList>
    </citation>
    <scope>NUCLEOTIDE SEQUENCE</scope>
</reference>
<evidence type="ECO:0000256" key="2">
    <source>
        <dbReference type="SAM" id="Phobius"/>
    </source>
</evidence>
<evidence type="ECO:0000256" key="3">
    <source>
        <dbReference type="SAM" id="SignalP"/>
    </source>
</evidence>
<evidence type="ECO:0000313" key="7">
    <source>
        <dbReference type="Proteomes" id="UP000663870"/>
    </source>
</evidence>
<dbReference type="Proteomes" id="UP000663854">
    <property type="component" value="Unassembled WGS sequence"/>
</dbReference>
<feature type="chain" id="PRO_5036225445" description="Transmembrane protein" evidence="3">
    <location>
        <begin position="19"/>
        <end position="529"/>
    </location>
</feature>
<proteinExistence type="predicted"/>
<organism evidence="6 7">
    <name type="scientific">Rotaria sordida</name>
    <dbReference type="NCBI Taxonomy" id="392033"/>
    <lineage>
        <taxon>Eukaryota</taxon>
        <taxon>Metazoa</taxon>
        <taxon>Spiralia</taxon>
        <taxon>Gnathifera</taxon>
        <taxon>Rotifera</taxon>
        <taxon>Eurotatoria</taxon>
        <taxon>Bdelloidea</taxon>
        <taxon>Philodinida</taxon>
        <taxon>Philodinidae</taxon>
        <taxon>Rotaria</taxon>
    </lineage>
</organism>
<evidence type="ECO:0008006" key="8">
    <source>
        <dbReference type="Google" id="ProtNLM"/>
    </source>
</evidence>
<evidence type="ECO:0000313" key="4">
    <source>
        <dbReference type="EMBL" id="CAF0965003.1"/>
    </source>
</evidence>
<comment type="caution">
    <text evidence="6">The sequence shown here is derived from an EMBL/GenBank/DDBJ whole genome shotgun (WGS) entry which is preliminary data.</text>
</comment>
<sequence>MNCLLLLVFISLLTIIKGAYNPIPIGSVIISTINKIFVMQPNEYGGNDRLLTIFTATTNMTIVNTIYDPTLRNLYILFTNEANGTIYLCQLIANEKLDSTIYSLPITFDISKLNKLTSFSSDVNNRRSFLTYQTGNVVLFSMSGLMQIQLSIPTTITNPVRSVAYANSLDRLFIITNSTIDSCINLNTNNLQCCQAPLKFDQIRSITFDYGSGNINVYILDQTTGIYSVVLNSAGCPRSVDSVNTLGTYSNIQFVIDRGLYFASGSSPNQNDNSILIIANGTQTSRNIPIGTTIVALHISYPSMTSTSDTKETCFHGITYSDYRIAVILAAVFGTVMGIFMCFNALFCIDFFMTKSIIRNLKKQIPHNLLEDRWNKLVEEKYAKIALDRQRQHDNPPPARRKSSIFDRKTSTVMPASSGVTTTSTRGRELNTSGDEPSSGSARKPRILQNLRRMSDNYFTRRRSADYPTDQGPSRFEFTAAQLRTPRTPIQSGQNYIESVAEEDEKQDQKGLRQNLSGQQLIKLDEDFL</sequence>
<keyword evidence="3" id="KW-0732">Signal</keyword>
<dbReference type="EMBL" id="CAJNOL010000518">
    <property type="protein sequence ID" value="CAF1099721.1"/>
    <property type="molecule type" value="Genomic_DNA"/>
</dbReference>
<feature type="region of interest" description="Disordered" evidence="1">
    <location>
        <begin position="388"/>
        <end position="474"/>
    </location>
</feature>
<keyword evidence="2" id="KW-0812">Transmembrane</keyword>
<evidence type="ECO:0000313" key="6">
    <source>
        <dbReference type="EMBL" id="CAF1099721.1"/>
    </source>
</evidence>
<dbReference type="EMBL" id="CAJNOL010000503">
    <property type="protein sequence ID" value="CAF1093823.1"/>
    <property type="molecule type" value="Genomic_DNA"/>
</dbReference>
<keyword evidence="2" id="KW-0472">Membrane</keyword>
<evidence type="ECO:0000256" key="1">
    <source>
        <dbReference type="SAM" id="MobiDB-lite"/>
    </source>
</evidence>
<dbReference type="EMBL" id="CAJNOH010000245">
    <property type="protein sequence ID" value="CAF0965003.1"/>
    <property type="molecule type" value="Genomic_DNA"/>
</dbReference>
<name>A0A814P017_9BILA</name>
<feature type="signal peptide" evidence="3">
    <location>
        <begin position="1"/>
        <end position="18"/>
    </location>
</feature>
<keyword evidence="2" id="KW-1133">Transmembrane helix</keyword>
<accession>A0A814P017</accession>
<protein>
    <recommendedName>
        <fullName evidence="8">Transmembrane protein</fullName>
    </recommendedName>
</protein>
<dbReference type="AlphaFoldDB" id="A0A814P017"/>
<dbReference type="Proteomes" id="UP000663870">
    <property type="component" value="Unassembled WGS sequence"/>
</dbReference>
<gene>
    <name evidence="5" type="ORF">JXQ802_LOCUS18836</name>
    <name evidence="6" type="ORF">JXQ802_LOCUS19138</name>
    <name evidence="4" type="ORF">PYM288_LOCUS12808</name>
</gene>
<keyword evidence="7" id="KW-1185">Reference proteome</keyword>